<accession>A0A4D7QY40</accession>
<keyword evidence="11" id="KW-0349">Heme</keyword>
<comment type="cofactor">
    <cofactor evidence="1">
        <name>heme</name>
        <dbReference type="ChEBI" id="CHEBI:30413"/>
    </cofactor>
</comment>
<evidence type="ECO:0000256" key="17">
    <source>
        <dbReference type="ARBA" id="ARBA00023136"/>
    </source>
</evidence>
<gene>
    <name evidence="19" type="primary">sdhD</name>
    <name evidence="19" type="ORF">E8L99_11050</name>
</gene>
<dbReference type="Gene3D" id="1.20.1300.10">
    <property type="entry name" value="Fumarate reductase/succinate dehydrogenase, transmembrane subunit"/>
    <property type="match status" value="1"/>
</dbReference>
<dbReference type="GO" id="GO:0046872">
    <property type="term" value="F:metal ion binding"/>
    <property type="evidence" value="ECO:0007669"/>
    <property type="project" value="UniProtKB-KW"/>
</dbReference>
<dbReference type="GO" id="GO:0009055">
    <property type="term" value="F:electron transfer activity"/>
    <property type="evidence" value="ECO:0007669"/>
    <property type="project" value="TreeGrafter"/>
</dbReference>
<keyword evidence="13" id="KW-0479">Metal-binding</keyword>
<comment type="function">
    <text evidence="2">Membrane-anchoring subunit of succinate dehydrogenase (SDH).</text>
</comment>
<dbReference type="Pfam" id="PF01127">
    <property type="entry name" value="Sdh_cyt"/>
    <property type="match status" value="1"/>
</dbReference>
<dbReference type="EMBL" id="CP039865">
    <property type="protein sequence ID" value="QCK88752.1"/>
    <property type="molecule type" value="Genomic_DNA"/>
</dbReference>
<keyword evidence="8" id="KW-1003">Cell membrane</keyword>
<dbReference type="CDD" id="cd03495">
    <property type="entry name" value="SQR_TypeC_SdhD_like"/>
    <property type="match status" value="1"/>
</dbReference>
<keyword evidence="7" id="KW-0813">Transport</keyword>
<dbReference type="GO" id="GO:0006099">
    <property type="term" value="P:tricarboxylic acid cycle"/>
    <property type="evidence" value="ECO:0007669"/>
    <property type="project" value="UniProtKB-UniPathway"/>
</dbReference>
<keyword evidence="20" id="KW-1185">Reference proteome</keyword>
<proteinExistence type="predicted"/>
<evidence type="ECO:0000256" key="9">
    <source>
        <dbReference type="ARBA" id="ARBA00022519"/>
    </source>
</evidence>
<dbReference type="KEGG" id="paqt:E8L99_11050"/>
<comment type="pathway">
    <text evidence="4">Carbohydrate metabolism; tricarboxylic acid cycle.</text>
</comment>
<evidence type="ECO:0000256" key="6">
    <source>
        <dbReference type="ARBA" id="ARBA00019425"/>
    </source>
</evidence>
<dbReference type="InterPro" id="IPR000701">
    <property type="entry name" value="SuccDH_FuR_B_TM-su"/>
</dbReference>
<evidence type="ECO:0000313" key="20">
    <source>
        <dbReference type="Proteomes" id="UP000298588"/>
    </source>
</evidence>
<dbReference type="GO" id="GO:0020037">
    <property type="term" value="F:heme binding"/>
    <property type="evidence" value="ECO:0007669"/>
    <property type="project" value="InterPro"/>
</dbReference>
<evidence type="ECO:0000256" key="13">
    <source>
        <dbReference type="ARBA" id="ARBA00022723"/>
    </source>
</evidence>
<protein>
    <recommendedName>
        <fullName evidence="6">Succinate dehydrogenase hydrophobic membrane anchor subunit</fullName>
    </recommendedName>
</protein>
<evidence type="ECO:0000256" key="14">
    <source>
        <dbReference type="ARBA" id="ARBA00022982"/>
    </source>
</evidence>
<evidence type="ECO:0000256" key="8">
    <source>
        <dbReference type="ARBA" id="ARBA00022475"/>
    </source>
</evidence>
<evidence type="ECO:0000256" key="12">
    <source>
        <dbReference type="ARBA" id="ARBA00022692"/>
    </source>
</evidence>
<dbReference type="AlphaFoldDB" id="A0A4D7QY40"/>
<dbReference type="OrthoDB" id="9809280at2"/>
<organism evidence="19 20">
    <name type="scientific">Phreatobacter aquaticus</name>
    <dbReference type="NCBI Taxonomy" id="2570229"/>
    <lineage>
        <taxon>Bacteria</taxon>
        <taxon>Pseudomonadati</taxon>
        <taxon>Pseudomonadota</taxon>
        <taxon>Alphaproteobacteria</taxon>
        <taxon>Hyphomicrobiales</taxon>
        <taxon>Phreatobacteraceae</taxon>
        <taxon>Phreatobacter</taxon>
    </lineage>
</organism>
<keyword evidence="14" id="KW-0249">Electron transport</keyword>
<evidence type="ECO:0000313" key="19">
    <source>
        <dbReference type="EMBL" id="QCK88752.1"/>
    </source>
</evidence>
<keyword evidence="10" id="KW-0816">Tricarboxylic acid cycle</keyword>
<evidence type="ECO:0000256" key="4">
    <source>
        <dbReference type="ARBA" id="ARBA00005163"/>
    </source>
</evidence>
<comment type="subunit">
    <text evidence="5">Part of an enzyme complex containing four subunits: a flavoprotein, an iron-sulfur protein, plus two membrane-anchoring proteins, SdhC and SdhD.</text>
</comment>
<dbReference type="InterPro" id="IPR034804">
    <property type="entry name" value="SQR/QFR_C/D"/>
</dbReference>
<evidence type="ECO:0000256" key="2">
    <source>
        <dbReference type="ARBA" id="ARBA00004050"/>
    </source>
</evidence>
<keyword evidence="17 18" id="KW-0472">Membrane</keyword>
<evidence type="ECO:0000256" key="3">
    <source>
        <dbReference type="ARBA" id="ARBA00004429"/>
    </source>
</evidence>
<evidence type="ECO:0000256" key="11">
    <source>
        <dbReference type="ARBA" id="ARBA00022617"/>
    </source>
</evidence>
<dbReference type="SUPFAM" id="SSF81343">
    <property type="entry name" value="Fumarate reductase respiratory complex transmembrane subunits"/>
    <property type="match status" value="1"/>
</dbReference>
<comment type="subcellular location">
    <subcellularLocation>
        <location evidence="3">Cell inner membrane</location>
        <topology evidence="3">Multi-pass membrane protein</topology>
    </subcellularLocation>
</comment>
<feature type="transmembrane region" description="Helical" evidence="18">
    <location>
        <begin position="65"/>
        <end position="83"/>
    </location>
</feature>
<keyword evidence="16" id="KW-0408">Iron</keyword>
<keyword evidence="15 18" id="KW-1133">Transmembrane helix</keyword>
<feature type="transmembrane region" description="Helical" evidence="18">
    <location>
        <begin position="36"/>
        <end position="59"/>
    </location>
</feature>
<evidence type="ECO:0000256" key="16">
    <source>
        <dbReference type="ARBA" id="ARBA00023004"/>
    </source>
</evidence>
<dbReference type="InterPro" id="IPR014312">
    <property type="entry name" value="Succ_DH_anchor"/>
</dbReference>
<evidence type="ECO:0000256" key="7">
    <source>
        <dbReference type="ARBA" id="ARBA00022448"/>
    </source>
</evidence>
<evidence type="ECO:0000256" key="10">
    <source>
        <dbReference type="ARBA" id="ARBA00022532"/>
    </source>
</evidence>
<dbReference type="GO" id="GO:0017004">
    <property type="term" value="P:cytochrome complex assembly"/>
    <property type="evidence" value="ECO:0007669"/>
    <property type="project" value="TreeGrafter"/>
</dbReference>
<dbReference type="Proteomes" id="UP000298588">
    <property type="component" value="Chromosome"/>
</dbReference>
<name>A0A4D7QY40_9HYPH</name>
<evidence type="ECO:0000256" key="1">
    <source>
        <dbReference type="ARBA" id="ARBA00001971"/>
    </source>
</evidence>
<evidence type="ECO:0000256" key="18">
    <source>
        <dbReference type="SAM" id="Phobius"/>
    </source>
</evidence>
<dbReference type="PANTHER" id="PTHR38689">
    <property type="entry name" value="SUCCINATE DEHYDROGENASE HYDROPHOBIC MEMBRANE ANCHOR SUBUNIT"/>
    <property type="match status" value="1"/>
</dbReference>
<dbReference type="GO" id="GO:0005886">
    <property type="term" value="C:plasma membrane"/>
    <property type="evidence" value="ECO:0007669"/>
    <property type="project" value="UniProtKB-SubCell"/>
</dbReference>
<sequence>MMSHSKSSMRTPLAEVRGLGSARSGTHHFWMQRVTAIANIPLSLFVIGLIISTAGSNYAAVKATLGSPLVAIPLILFIGSAIYHMRLGMQMVIEDYVPAEGPKVALLLVSTFFSVIVGLASVFAVLKLSFGV</sequence>
<reference evidence="19 20" key="1">
    <citation type="submission" date="2019-04" db="EMBL/GenBank/DDBJ databases">
        <title>Phreatobacter aquaticus sp. nov.</title>
        <authorList>
            <person name="Choi A."/>
            <person name="Baek K."/>
        </authorList>
    </citation>
    <scope>NUCLEOTIDE SEQUENCE [LARGE SCALE GENOMIC DNA]</scope>
    <source>
        <strain evidence="19 20">NMCR1094</strain>
    </source>
</reference>
<dbReference type="NCBIfam" id="TIGR02968">
    <property type="entry name" value="succ_dehyd_anc"/>
    <property type="match status" value="1"/>
</dbReference>
<evidence type="ECO:0000256" key="15">
    <source>
        <dbReference type="ARBA" id="ARBA00022989"/>
    </source>
</evidence>
<keyword evidence="9" id="KW-0997">Cell inner membrane</keyword>
<feature type="transmembrane region" description="Helical" evidence="18">
    <location>
        <begin position="104"/>
        <end position="126"/>
    </location>
</feature>
<dbReference type="PANTHER" id="PTHR38689:SF1">
    <property type="entry name" value="SUCCINATE DEHYDROGENASE HYDROPHOBIC MEMBRANE ANCHOR SUBUNIT"/>
    <property type="match status" value="1"/>
</dbReference>
<evidence type="ECO:0000256" key="5">
    <source>
        <dbReference type="ARBA" id="ARBA00011558"/>
    </source>
</evidence>
<dbReference type="UniPathway" id="UPA00223"/>
<keyword evidence="12 18" id="KW-0812">Transmembrane</keyword>